<dbReference type="GO" id="GO:0003677">
    <property type="term" value="F:DNA binding"/>
    <property type="evidence" value="ECO:0007669"/>
    <property type="project" value="InterPro"/>
</dbReference>
<name>A0A2S6HMF8_9FIRM</name>
<dbReference type="InterPro" id="IPR009057">
    <property type="entry name" value="Homeodomain-like_sf"/>
</dbReference>
<dbReference type="Proteomes" id="UP000237749">
    <property type="component" value="Unassembled WGS sequence"/>
</dbReference>
<reference evidence="2 3" key="1">
    <citation type="submission" date="2018-02" db="EMBL/GenBank/DDBJ databases">
        <title>Genomic Encyclopedia of Archaeal and Bacterial Type Strains, Phase II (KMG-II): from individual species to whole genera.</title>
        <authorList>
            <person name="Goeker M."/>
        </authorList>
    </citation>
    <scope>NUCLEOTIDE SEQUENCE [LARGE SCALE GENOMIC DNA]</scope>
    <source>
        <strain evidence="2 3">DSM 3808</strain>
    </source>
</reference>
<keyword evidence="3" id="KW-1185">Reference proteome</keyword>
<dbReference type="RefSeq" id="WP_170072522.1">
    <property type="nucleotide sequence ID" value="NZ_PTJA01000014.1"/>
</dbReference>
<protein>
    <submittedName>
        <fullName evidence="2">RpiR family transcriptional regulator</fullName>
    </submittedName>
</protein>
<sequence>MVRDLIYQLQIIVNTEGVDETNSTIARVILENLDKDMENISIMELADLCYTSISTISRFVKKLGYTSFNEFKLKCIEKRRLDSEILVDNEFNLCFGSRDDKGLVIGLAQSIGESLMNFADKLNLEEVDQLIQMIHETKEINLFGFHLSGYFIQNLQYHLFLAGKFASYACLEGDQEKLAEMSATDSLSIIFSVDGNFLRNKSEIFFTLKKNGGKIVLVTQNPALKMAGQCDYVYYLGDYKGATEGRYKLQLYTEILINRYCQKYGQIKK</sequence>
<evidence type="ECO:0000313" key="3">
    <source>
        <dbReference type="Proteomes" id="UP000237749"/>
    </source>
</evidence>
<dbReference type="Pfam" id="PF01418">
    <property type="entry name" value="HTH_6"/>
    <property type="match status" value="1"/>
</dbReference>
<dbReference type="InterPro" id="IPR047640">
    <property type="entry name" value="RpiR-like"/>
</dbReference>
<feature type="domain" description="HTH rpiR-type" evidence="1">
    <location>
        <begin position="5"/>
        <end position="82"/>
    </location>
</feature>
<dbReference type="Gene3D" id="1.10.10.10">
    <property type="entry name" value="Winged helix-like DNA-binding domain superfamily/Winged helix DNA-binding domain"/>
    <property type="match status" value="1"/>
</dbReference>
<dbReference type="PANTHER" id="PTHR30514">
    <property type="entry name" value="GLUCOKINASE"/>
    <property type="match status" value="1"/>
</dbReference>
<dbReference type="GO" id="GO:0003700">
    <property type="term" value="F:DNA-binding transcription factor activity"/>
    <property type="evidence" value="ECO:0007669"/>
    <property type="project" value="InterPro"/>
</dbReference>
<dbReference type="PANTHER" id="PTHR30514:SF21">
    <property type="entry name" value="RPIR-FAMILY TRANSCRIPTIONAL REGULATOR"/>
    <property type="match status" value="1"/>
</dbReference>
<dbReference type="PROSITE" id="PS51071">
    <property type="entry name" value="HTH_RPIR"/>
    <property type="match status" value="1"/>
</dbReference>
<dbReference type="SUPFAM" id="SSF46689">
    <property type="entry name" value="Homeodomain-like"/>
    <property type="match status" value="1"/>
</dbReference>
<proteinExistence type="predicted"/>
<dbReference type="InterPro" id="IPR036388">
    <property type="entry name" value="WH-like_DNA-bd_sf"/>
</dbReference>
<dbReference type="Gene3D" id="3.40.50.10490">
    <property type="entry name" value="Glucose-6-phosphate isomerase like protein, domain 1"/>
    <property type="match status" value="1"/>
</dbReference>
<comment type="caution">
    <text evidence="2">The sequence shown here is derived from an EMBL/GenBank/DDBJ whole genome shotgun (WGS) entry which is preliminary data.</text>
</comment>
<gene>
    <name evidence="2" type="ORF">BXY41_11446</name>
</gene>
<dbReference type="GO" id="GO:0097367">
    <property type="term" value="F:carbohydrate derivative binding"/>
    <property type="evidence" value="ECO:0007669"/>
    <property type="project" value="InterPro"/>
</dbReference>
<organism evidence="2 3">
    <name type="scientific">Lacrimispora xylanisolvens</name>
    <dbReference type="NCBI Taxonomy" id="384636"/>
    <lineage>
        <taxon>Bacteria</taxon>
        <taxon>Bacillati</taxon>
        <taxon>Bacillota</taxon>
        <taxon>Clostridia</taxon>
        <taxon>Lachnospirales</taxon>
        <taxon>Lachnospiraceae</taxon>
        <taxon>Lacrimispora</taxon>
    </lineage>
</organism>
<dbReference type="InterPro" id="IPR046348">
    <property type="entry name" value="SIS_dom_sf"/>
</dbReference>
<dbReference type="GO" id="GO:1901135">
    <property type="term" value="P:carbohydrate derivative metabolic process"/>
    <property type="evidence" value="ECO:0007669"/>
    <property type="project" value="InterPro"/>
</dbReference>
<evidence type="ECO:0000259" key="1">
    <source>
        <dbReference type="PROSITE" id="PS51071"/>
    </source>
</evidence>
<accession>A0A2S6HMF8</accession>
<evidence type="ECO:0000313" key="2">
    <source>
        <dbReference type="EMBL" id="PPK78543.1"/>
    </source>
</evidence>
<dbReference type="EMBL" id="PTJA01000014">
    <property type="protein sequence ID" value="PPK78543.1"/>
    <property type="molecule type" value="Genomic_DNA"/>
</dbReference>
<dbReference type="AlphaFoldDB" id="A0A2S6HMF8"/>
<dbReference type="InterPro" id="IPR000281">
    <property type="entry name" value="HTH_RpiR"/>
</dbReference>
<dbReference type="SUPFAM" id="SSF53697">
    <property type="entry name" value="SIS domain"/>
    <property type="match status" value="1"/>
</dbReference>